<reference evidence="1" key="1">
    <citation type="journal article" date="2014" name="Int. J. Syst. Evol. Microbiol.">
        <title>Complete genome sequence of Corynebacterium casei LMG S-19264T (=DSM 44701T), isolated from a smear-ripened cheese.</title>
        <authorList>
            <consortium name="US DOE Joint Genome Institute (JGI-PGF)"/>
            <person name="Walter F."/>
            <person name="Albersmeier A."/>
            <person name="Kalinowski J."/>
            <person name="Ruckert C."/>
        </authorList>
    </citation>
    <scope>NUCLEOTIDE SEQUENCE</scope>
    <source>
        <strain evidence="1">CGMCC 1.14984</strain>
    </source>
</reference>
<keyword evidence="4" id="KW-1185">Reference proteome</keyword>
<evidence type="ECO:0000313" key="1">
    <source>
        <dbReference type="EMBL" id="GGI01767.1"/>
    </source>
</evidence>
<dbReference type="EMBL" id="BMGZ01000005">
    <property type="protein sequence ID" value="GGI01767.1"/>
    <property type="molecule type" value="Genomic_DNA"/>
</dbReference>
<organism evidence="1 3">
    <name type="scientific">Aquisalinus luteolus</name>
    <dbReference type="NCBI Taxonomy" id="1566827"/>
    <lineage>
        <taxon>Bacteria</taxon>
        <taxon>Pseudomonadati</taxon>
        <taxon>Pseudomonadota</taxon>
        <taxon>Alphaproteobacteria</taxon>
        <taxon>Parvularculales</taxon>
        <taxon>Parvularculaceae</taxon>
        <taxon>Aquisalinus</taxon>
    </lineage>
</organism>
<dbReference type="EMBL" id="VCJR02000005">
    <property type="protein sequence ID" value="NHK29496.1"/>
    <property type="molecule type" value="Genomic_DNA"/>
</dbReference>
<name>A0A8J3A6D7_9PROT</name>
<dbReference type="InterPro" id="IPR021302">
    <property type="entry name" value="DUF2780_VcgC/VcgE"/>
</dbReference>
<dbReference type="AlphaFoldDB" id="A0A8J3A6D7"/>
<dbReference type="Pfam" id="PF11075">
    <property type="entry name" value="DUF2780"/>
    <property type="match status" value="1"/>
</dbReference>
<dbReference type="RefSeq" id="WP_155142586.1">
    <property type="nucleotide sequence ID" value="NZ_BMGZ01000005.1"/>
</dbReference>
<evidence type="ECO:0000313" key="2">
    <source>
        <dbReference type="EMBL" id="NHK29496.1"/>
    </source>
</evidence>
<evidence type="ECO:0000313" key="3">
    <source>
        <dbReference type="Proteomes" id="UP000621856"/>
    </source>
</evidence>
<reference evidence="2 4" key="2">
    <citation type="submission" date="2020-02" db="EMBL/GenBank/DDBJ databases">
        <title>Genome sequence of Parvularcula flava strain NH6-79.</title>
        <authorList>
            <person name="Abdul Karim M.H."/>
            <person name="Lam M.Q."/>
            <person name="Chen S.J."/>
            <person name="Yahya A."/>
            <person name="Shahir S."/>
            <person name="Shamsir M.S."/>
            <person name="Chong C.S."/>
        </authorList>
    </citation>
    <scope>NUCLEOTIDE SEQUENCE [LARGE SCALE GENOMIC DNA]</scope>
    <source>
        <strain evidence="2 4">NH6-79</strain>
    </source>
</reference>
<comment type="caution">
    <text evidence="1">The sequence shown here is derived from an EMBL/GenBank/DDBJ whole genome shotgun (WGS) entry which is preliminary data.</text>
</comment>
<dbReference type="Proteomes" id="UP000818603">
    <property type="component" value="Unassembled WGS sequence"/>
</dbReference>
<proteinExistence type="predicted"/>
<gene>
    <name evidence="2" type="ORF">FF098_016415</name>
    <name evidence="1" type="ORF">GCM10011355_33180</name>
</gene>
<dbReference type="Proteomes" id="UP000621856">
    <property type="component" value="Unassembled WGS sequence"/>
</dbReference>
<accession>A0A8J3A6D7</accession>
<protein>
    <submittedName>
        <fullName evidence="2">DUF2780 domain-containing protein</fullName>
    </submittedName>
</protein>
<sequence length="137" mass="13679">MIDQLIQQVSAKLGIDVGMAKQAVGVVLGLLQKEGDGDAVSALFSQIPGAADLAGEFKGVGGGNSALGGLMGRMGGMLGGGAGDAISAMAAFKSTGLSMDQAKDMMPVMKNFLMENAGEDVMKQALGSVPALKGFAN</sequence>
<reference evidence="1" key="3">
    <citation type="submission" date="2020-09" db="EMBL/GenBank/DDBJ databases">
        <authorList>
            <person name="Sun Q."/>
            <person name="Zhou Y."/>
        </authorList>
    </citation>
    <scope>NUCLEOTIDE SEQUENCE</scope>
    <source>
        <strain evidence="1">CGMCC 1.14984</strain>
    </source>
</reference>
<evidence type="ECO:0000313" key="4">
    <source>
        <dbReference type="Proteomes" id="UP000818603"/>
    </source>
</evidence>